<protein>
    <submittedName>
        <fullName evidence="5">Helix-turn-helix transcriptional regulator</fullName>
    </submittedName>
</protein>
<dbReference type="RefSeq" id="WP_163494529.1">
    <property type="nucleotide sequence ID" value="NZ_CP048711.1"/>
</dbReference>
<organism evidence="5 6">
    <name type="scientific">Kineobactrum salinum</name>
    <dbReference type="NCBI Taxonomy" id="2708301"/>
    <lineage>
        <taxon>Bacteria</taxon>
        <taxon>Pseudomonadati</taxon>
        <taxon>Pseudomonadota</taxon>
        <taxon>Gammaproteobacteria</taxon>
        <taxon>Cellvibrionales</taxon>
        <taxon>Halieaceae</taxon>
        <taxon>Kineobactrum</taxon>
    </lineage>
</organism>
<feature type="domain" description="HTH hxlR-type" evidence="4">
    <location>
        <begin position="7"/>
        <end position="107"/>
    </location>
</feature>
<evidence type="ECO:0000256" key="1">
    <source>
        <dbReference type="ARBA" id="ARBA00023015"/>
    </source>
</evidence>
<dbReference type="SUPFAM" id="SSF46785">
    <property type="entry name" value="Winged helix' DNA-binding domain"/>
    <property type="match status" value="2"/>
</dbReference>
<dbReference type="KEGG" id="kim:G3T16_07600"/>
<dbReference type="EMBL" id="CP048711">
    <property type="protein sequence ID" value="QIB65289.1"/>
    <property type="molecule type" value="Genomic_DNA"/>
</dbReference>
<dbReference type="Gene3D" id="1.10.10.10">
    <property type="entry name" value="Winged helix-like DNA-binding domain superfamily/Winged helix DNA-binding domain"/>
    <property type="match status" value="2"/>
</dbReference>
<evidence type="ECO:0000313" key="5">
    <source>
        <dbReference type="EMBL" id="QIB65289.1"/>
    </source>
</evidence>
<evidence type="ECO:0000313" key="6">
    <source>
        <dbReference type="Proteomes" id="UP000477680"/>
    </source>
</evidence>
<proteinExistence type="predicted"/>
<accession>A0A6C0U147</accession>
<evidence type="ECO:0000256" key="2">
    <source>
        <dbReference type="ARBA" id="ARBA00023125"/>
    </source>
</evidence>
<dbReference type="InterPro" id="IPR011991">
    <property type="entry name" value="ArsR-like_HTH"/>
</dbReference>
<dbReference type="PANTHER" id="PTHR33204">
    <property type="entry name" value="TRANSCRIPTIONAL REGULATOR, MARR FAMILY"/>
    <property type="match status" value="1"/>
</dbReference>
<feature type="domain" description="HTH hxlR-type" evidence="4">
    <location>
        <begin position="165"/>
        <end position="265"/>
    </location>
</feature>
<reference evidence="5 6" key="1">
    <citation type="submission" date="2020-02" db="EMBL/GenBank/DDBJ databases">
        <title>Genome sequencing for Kineobactrum sp. M2.</title>
        <authorList>
            <person name="Park S.-J."/>
        </authorList>
    </citation>
    <scope>NUCLEOTIDE SEQUENCE [LARGE SCALE GENOMIC DNA]</scope>
    <source>
        <strain evidence="5 6">M2</strain>
    </source>
</reference>
<dbReference type="Proteomes" id="UP000477680">
    <property type="component" value="Chromosome"/>
</dbReference>
<name>A0A6C0U147_9GAMM</name>
<dbReference type="PROSITE" id="PS51118">
    <property type="entry name" value="HTH_HXLR"/>
    <property type="match status" value="2"/>
</dbReference>
<dbReference type="AlphaFoldDB" id="A0A6C0U147"/>
<dbReference type="Pfam" id="PF01638">
    <property type="entry name" value="HxlR"/>
    <property type="match status" value="2"/>
</dbReference>
<dbReference type="InterPro" id="IPR036388">
    <property type="entry name" value="WH-like_DNA-bd_sf"/>
</dbReference>
<gene>
    <name evidence="5" type="ORF">G3T16_07600</name>
</gene>
<sequence>MSKPKLLPKSSVNRALNALGDRWSLLIIQQAFLGTSRFEEFRSRCNIPRSTLSHRLKSLIGNQILETRPHVAGKGRQSYYLTERGRALLDAVLLAWAWGIRWGMISDGLPTSIIHHDCGKPMIPKLACDECGGEVTLRSCHREPGPGEGYEQLKVQRMHRRRYAADELYASDVVDLLGDRWTGMVIATQYFGIHRFDHMQTYLNIASNILADRLKALEFNGILERSLYELMPPRYEYWLTKKGSDLFPHALSLMLWADEWLADVNGPPVLVRHNPCGHLLGASVVCGQCEQPLTQDNVTPRLQAATGRPSRAAGKGR</sequence>
<evidence type="ECO:0000259" key="4">
    <source>
        <dbReference type="PROSITE" id="PS51118"/>
    </source>
</evidence>
<keyword evidence="1" id="KW-0805">Transcription regulation</keyword>
<dbReference type="InterPro" id="IPR002577">
    <property type="entry name" value="HTH_HxlR"/>
</dbReference>
<keyword evidence="3" id="KW-0804">Transcription</keyword>
<keyword evidence="6" id="KW-1185">Reference proteome</keyword>
<dbReference type="GO" id="GO:0003677">
    <property type="term" value="F:DNA binding"/>
    <property type="evidence" value="ECO:0007669"/>
    <property type="project" value="UniProtKB-KW"/>
</dbReference>
<dbReference type="CDD" id="cd00090">
    <property type="entry name" value="HTH_ARSR"/>
    <property type="match status" value="1"/>
</dbReference>
<dbReference type="GO" id="GO:0006355">
    <property type="term" value="P:regulation of DNA-templated transcription"/>
    <property type="evidence" value="ECO:0007669"/>
    <property type="project" value="UniProtKB-ARBA"/>
</dbReference>
<evidence type="ECO:0000256" key="3">
    <source>
        <dbReference type="ARBA" id="ARBA00023163"/>
    </source>
</evidence>
<keyword evidence="2" id="KW-0238">DNA-binding</keyword>
<dbReference type="InterPro" id="IPR036390">
    <property type="entry name" value="WH_DNA-bd_sf"/>
</dbReference>
<dbReference type="PANTHER" id="PTHR33204:SF18">
    <property type="entry name" value="TRANSCRIPTIONAL REGULATORY PROTEIN"/>
    <property type="match status" value="1"/>
</dbReference>